<evidence type="ECO:0000313" key="11">
    <source>
        <dbReference type="EMBL" id="SBV37355.1"/>
    </source>
</evidence>
<dbReference type="GO" id="GO:0008843">
    <property type="term" value="F:endochitinase activity"/>
    <property type="evidence" value="ECO:0007669"/>
    <property type="project" value="UniProtKB-EC"/>
</dbReference>
<keyword evidence="5 7" id="KW-0326">Glycosidase</keyword>
<dbReference type="CDD" id="cd06548">
    <property type="entry name" value="GH18_chitinase"/>
    <property type="match status" value="1"/>
</dbReference>
<comment type="catalytic activity">
    <reaction evidence="1">
        <text>Random endo-hydrolysis of N-acetyl-beta-D-glucosaminide (1-&gt;4)-beta-linkages in chitin and chitodextrins.</text>
        <dbReference type="EC" id="3.2.1.14"/>
    </reaction>
</comment>
<dbReference type="Pfam" id="PF00704">
    <property type="entry name" value="Glyco_hydro_18"/>
    <property type="match status" value="1"/>
</dbReference>
<accession>A0A1Y5Q8F8</accession>
<feature type="signal peptide" evidence="9">
    <location>
        <begin position="1"/>
        <end position="25"/>
    </location>
</feature>
<sequence>MPTSRFRLRTLLAAALLAFTAAAQAQPRLIGYVMDSPAPLQLTATKLDVVNFAFAKVAADGRVHLPDTVDPARLRTVVGKRTDNPGLKVVLSIGGWGAGNFSEAAATAAARARFIDSGVALVHAFDLDGLDIDWEYPTLGDADISHAPGDRHNFTLLLEQLRARLDREGKGRRHYLLTIAAAEGRFAAGLELPRITRSLDWINLMTYDFHGSLTPTTGHHAGLSRSALAGPDARSTEDAVQYFLDAGVPADKINVGVPFYGRTFGDVDPANDGLYRAFASDGGFITWQQLVHTRLDASGWQRHWDDVAQAPYLWNPSERRFITYDDPQSLAIKAGYVKRSGLGGIMYWEQRGDDNEQLLDVLHEALHGGR</sequence>
<dbReference type="EMBL" id="FLTS01000001">
    <property type="protein sequence ID" value="SBV37355.1"/>
    <property type="molecule type" value="Genomic_DNA"/>
</dbReference>
<dbReference type="InterPro" id="IPR050314">
    <property type="entry name" value="Glycosyl_Hydrlase_18"/>
</dbReference>
<evidence type="ECO:0000259" key="10">
    <source>
        <dbReference type="PROSITE" id="PS51910"/>
    </source>
</evidence>
<dbReference type="InterPro" id="IPR001579">
    <property type="entry name" value="Glyco_hydro_18_chit_AS"/>
</dbReference>
<dbReference type="GO" id="GO:0005576">
    <property type="term" value="C:extracellular region"/>
    <property type="evidence" value="ECO:0007669"/>
    <property type="project" value="TreeGrafter"/>
</dbReference>
<dbReference type="AlphaFoldDB" id="A0A1Y5Q8F8"/>
<feature type="chain" id="PRO_5013277767" description="chitinase" evidence="9">
    <location>
        <begin position="26"/>
        <end position="370"/>
    </location>
</feature>
<dbReference type="InterPro" id="IPR017853">
    <property type="entry name" value="GH"/>
</dbReference>
<dbReference type="PANTHER" id="PTHR11177">
    <property type="entry name" value="CHITINASE"/>
    <property type="match status" value="1"/>
</dbReference>
<dbReference type="GO" id="GO:0008061">
    <property type="term" value="F:chitin binding"/>
    <property type="evidence" value="ECO:0007669"/>
    <property type="project" value="InterPro"/>
</dbReference>
<protein>
    <recommendedName>
        <fullName evidence="2">chitinase</fullName>
        <ecNumber evidence="2">3.2.1.14</ecNumber>
    </recommendedName>
</protein>
<dbReference type="InterPro" id="IPR029070">
    <property type="entry name" value="Chitinase_insertion_sf"/>
</dbReference>
<dbReference type="GO" id="GO:0000272">
    <property type="term" value="P:polysaccharide catabolic process"/>
    <property type="evidence" value="ECO:0007669"/>
    <property type="project" value="UniProtKB-KW"/>
</dbReference>
<keyword evidence="6" id="KW-0624">Polysaccharide degradation</keyword>
<evidence type="ECO:0000256" key="7">
    <source>
        <dbReference type="RuleBase" id="RU000489"/>
    </source>
</evidence>
<keyword evidence="4" id="KW-0146">Chitin degradation</keyword>
<keyword evidence="6" id="KW-0119">Carbohydrate metabolism</keyword>
<dbReference type="SUPFAM" id="SSF54556">
    <property type="entry name" value="Chitinase insertion domain"/>
    <property type="match status" value="1"/>
</dbReference>
<comment type="similarity">
    <text evidence="8">Belongs to the glycosyl hydrolase 18 family.</text>
</comment>
<dbReference type="SMART" id="SM00636">
    <property type="entry name" value="Glyco_18"/>
    <property type="match status" value="1"/>
</dbReference>
<evidence type="ECO:0000256" key="3">
    <source>
        <dbReference type="ARBA" id="ARBA00022801"/>
    </source>
</evidence>
<proteinExistence type="inferred from homology"/>
<evidence type="ECO:0000256" key="4">
    <source>
        <dbReference type="ARBA" id="ARBA00023024"/>
    </source>
</evidence>
<dbReference type="GO" id="GO:0006032">
    <property type="term" value="P:chitin catabolic process"/>
    <property type="evidence" value="ECO:0007669"/>
    <property type="project" value="UniProtKB-KW"/>
</dbReference>
<dbReference type="SUPFAM" id="SSF51445">
    <property type="entry name" value="(Trans)glycosidases"/>
    <property type="match status" value="1"/>
</dbReference>
<dbReference type="PANTHER" id="PTHR11177:SF317">
    <property type="entry name" value="CHITINASE 12-RELATED"/>
    <property type="match status" value="1"/>
</dbReference>
<reference evidence="11" key="1">
    <citation type="submission" date="2016-03" db="EMBL/GenBank/DDBJ databases">
        <authorList>
            <person name="Ploux O."/>
        </authorList>
    </citation>
    <scope>NUCLEOTIDE SEQUENCE</scope>
    <source>
        <strain evidence="11">UC10</strain>
    </source>
</reference>
<name>A0A1Y5Q8F8_9GAMM</name>
<evidence type="ECO:0000256" key="8">
    <source>
        <dbReference type="RuleBase" id="RU004453"/>
    </source>
</evidence>
<evidence type="ECO:0000256" key="9">
    <source>
        <dbReference type="SAM" id="SignalP"/>
    </source>
</evidence>
<evidence type="ECO:0000256" key="1">
    <source>
        <dbReference type="ARBA" id="ARBA00000822"/>
    </source>
</evidence>
<gene>
    <name evidence="11" type="ORF">STPYR_12285</name>
</gene>
<organism evidence="11">
    <name type="scientific">uncultured Stenotrophomonas sp</name>
    <dbReference type="NCBI Taxonomy" id="165438"/>
    <lineage>
        <taxon>Bacteria</taxon>
        <taxon>Pseudomonadati</taxon>
        <taxon>Pseudomonadota</taxon>
        <taxon>Gammaproteobacteria</taxon>
        <taxon>Lysobacterales</taxon>
        <taxon>Lysobacteraceae</taxon>
        <taxon>Stenotrophomonas</taxon>
        <taxon>environmental samples</taxon>
    </lineage>
</organism>
<dbReference type="Gene3D" id="3.20.20.80">
    <property type="entry name" value="Glycosidases"/>
    <property type="match status" value="1"/>
</dbReference>
<dbReference type="Gene3D" id="3.10.50.10">
    <property type="match status" value="1"/>
</dbReference>
<dbReference type="PROSITE" id="PS51910">
    <property type="entry name" value="GH18_2"/>
    <property type="match status" value="1"/>
</dbReference>
<evidence type="ECO:0000256" key="2">
    <source>
        <dbReference type="ARBA" id="ARBA00012729"/>
    </source>
</evidence>
<dbReference type="EC" id="3.2.1.14" evidence="2"/>
<evidence type="ECO:0000256" key="6">
    <source>
        <dbReference type="ARBA" id="ARBA00023326"/>
    </source>
</evidence>
<dbReference type="InterPro" id="IPR001223">
    <property type="entry name" value="Glyco_hydro18_cat"/>
</dbReference>
<keyword evidence="9" id="KW-0732">Signal</keyword>
<keyword evidence="3 7" id="KW-0378">Hydrolase</keyword>
<feature type="domain" description="GH18" evidence="10">
    <location>
        <begin position="27"/>
        <end position="369"/>
    </location>
</feature>
<evidence type="ECO:0000256" key="5">
    <source>
        <dbReference type="ARBA" id="ARBA00023295"/>
    </source>
</evidence>
<dbReference type="PROSITE" id="PS01095">
    <property type="entry name" value="GH18_1"/>
    <property type="match status" value="1"/>
</dbReference>
<dbReference type="InterPro" id="IPR011583">
    <property type="entry name" value="Chitinase_II/V-like_cat"/>
</dbReference>